<dbReference type="EMBL" id="CP098755">
    <property type="protein sequence ID" value="USG64783.1"/>
    <property type="molecule type" value="Genomic_DNA"/>
</dbReference>
<dbReference type="RefSeq" id="WP_251871894.1">
    <property type="nucleotide sequence ID" value="NZ_CP098755.1"/>
</dbReference>
<evidence type="ECO:0000313" key="1">
    <source>
        <dbReference type="EMBL" id="USG64783.1"/>
    </source>
</evidence>
<proteinExistence type="predicted"/>
<gene>
    <name evidence="1" type="ORF">NDK47_22070</name>
</gene>
<reference evidence="1" key="1">
    <citation type="submission" date="2022-06" db="EMBL/GenBank/DDBJ databases">
        <title>Genome sequencing of Brevibacillus sp. BB3-R1.</title>
        <authorList>
            <person name="Heo J."/>
            <person name="Lee D."/>
            <person name="Won M."/>
            <person name="Han B.-H."/>
            <person name="Hong S.-B."/>
            <person name="Kwon S.-W."/>
        </authorList>
    </citation>
    <scope>NUCLEOTIDE SEQUENCE</scope>
    <source>
        <strain evidence="1">BB3-R1</strain>
    </source>
</reference>
<accession>A0ABY4WC77</accession>
<dbReference type="Proteomes" id="UP001056500">
    <property type="component" value="Chromosome"/>
</dbReference>
<evidence type="ECO:0000313" key="2">
    <source>
        <dbReference type="Proteomes" id="UP001056500"/>
    </source>
</evidence>
<keyword evidence="2" id="KW-1185">Reference proteome</keyword>
<organism evidence="1 2">
    <name type="scientific">Brevibacillus ruminantium</name>
    <dbReference type="NCBI Taxonomy" id="2950604"/>
    <lineage>
        <taxon>Bacteria</taxon>
        <taxon>Bacillati</taxon>
        <taxon>Bacillota</taxon>
        <taxon>Bacilli</taxon>
        <taxon>Bacillales</taxon>
        <taxon>Paenibacillaceae</taxon>
        <taxon>Brevibacillus</taxon>
    </lineage>
</organism>
<protein>
    <recommendedName>
        <fullName evidence="3">DNA methylase</fullName>
    </recommendedName>
</protein>
<evidence type="ECO:0008006" key="3">
    <source>
        <dbReference type="Google" id="ProtNLM"/>
    </source>
</evidence>
<sequence>MAESPSHKFGQIIGDLMEIALNPLLVEFADKYGLYLDKKGLRKARGKNKKVSWVDIYGNKHDLDFVLERGGSESVIGEPIAFIEVAWRRYTKHSRNKAQEIQGAIMPLRETHRNNAPFVGVFLSGVFTDGALKQLESLGFNILYFEYETVVEAFKHVSIDASFDEDTSDDEFKKKIDAWESLTDEECSILVNRLIELNSSGLKKFMSSLERTITRQIESVRVLPLHGEASEYASISEVLSFIETYDESNAVSEFVKYEIIVKYNNGDKINAEFRGKDSAIEFLKSFLPPVFKPEI</sequence>
<name>A0ABY4WC77_9BACL</name>